<sequence>MHWDPRHQACIPALTIDGEPKLTKVSGVQALRDADRISAVCGSTPGETAALLEWLLGMLYATDHYPETPGEWLTWVEKREPLAPAANRLASHDGTWDLFDRERPLGQNAALLRHLNTFGVGPAQLVIEHAGDYNQHFDHRHLHHPQPLPADAAWRAMLTQHTFGQGRRARIPGKEMGFPAPFTNLSTCRLGSRVRIFALGPTLGDTLRLNLAPWDGEPGTLNLTWGDRQRRPFARTGANETRRPDGPADLHTVLGRSIAFRPAEMPDGQPGIDRVLVGPGETLADLPAAYRQDEILVMRNRKFVTLKPQASRDLWCESHALYAAVAERVKGSDLYGRLAMLHSQRPELWAVGLLADKGNPMSWVDDRFPFVPGREANLRHASEQGSAVAEYAATALQRAAATAREHAYQNPKPADKPSQLARFNGEPEMWAGAGVQFHAMLDAVADGHPVAATLSRYGRIIRSIATDALRSRLESLPPTGRGLHTRARAEQRLKEELDSPKAPAPLKEITP</sequence>
<dbReference type="Pfam" id="PF09481">
    <property type="entry name" value="CRISPR_Cse1"/>
    <property type="match status" value="1"/>
</dbReference>
<feature type="region of interest" description="Disordered" evidence="1">
    <location>
        <begin position="474"/>
        <end position="511"/>
    </location>
</feature>
<evidence type="ECO:0000313" key="2">
    <source>
        <dbReference type="EMBL" id="MDT0453663.1"/>
    </source>
</evidence>
<protein>
    <submittedName>
        <fullName evidence="2">Type I-E CRISPR-associated protein Cse1/CasA</fullName>
    </submittedName>
</protein>
<dbReference type="RefSeq" id="WP_311615745.1">
    <property type="nucleotide sequence ID" value="NZ_JAVRFI010000034.1"/>
</dbReference>
<comment type="caution">
    <text evidence="2">The sequence shown here is derived from an EMBL/GenBank/DDBJ whole genome shotgun (WGS) entry which is preliminary data.</text>
</comment>
<accession>A0ABU2SY68</accession>
<dbReference type="InterPro" id="IPR013381">
    <property type="entry name" value="CRISPR-assoc_prot_Cse1"/>
</dbReference>
<evidence type="ECO:0000256" key="1">
    <source>
        <dbReference type="SAM" id="MobiDB-lite"/>
    </source>
</evidence>
<evidence type="ECO:0000313" key="3">
    <source>
        <dbReference type="Proteomes" id="UP001180531"/>
    </source>
</evidence>
<gene>
    <name evidence="2" type="ORF">RM609_31960</name>
</gene>
<reference evidence="2" key="1">
    <citation type="submission" date="2024-05" db="EMBL/GenBank/DDBJ databases">
        <title>30 novel species of actinomycetes from the DSMZ collection.</title>
        <authorList>
            <person name="Nouioui I."/>
        </authorList>
    </citation>
    <scope>NUCLEOTIDE SEQUENCE</scope>
    <source>
        <strain evidence="2">DSM 40473</strain>
    </source>
</reference>
<dbReference type="Proteomes" id="UP001180531">
    <property type="component" value="Unassembled WGS sequence"/>
</dbReference>
<name>A0ABU2SY68_9ACTN</name>
<dbReference type="Gene3D" id="1.10.132.100">
    <property type="match status" value="1"/>
</dbReference>
<organism evidence="2 3">
    <name type="scientific">Streptomyces hesseae</name>
    <dbReference type="NCBI Taxonomy" id="3075519"/>
    <lineage>
        <taxon>Bacteria</taxon>
        <taxon>Bacillati</taxon>
        <taxon>Actinomycetota</taxon>
        <taxon>Actinomycetes</taxon>
        <taxon>Kitasatosporales</taxon>
        <taxon>Streptomycetaceae</taxon>
        <taxon>Streptomyces</taxon>
    </lineage>
</organism>
<dbReference type="EMBL" id="JAVRFI010000034">
    <property type="protein sequence ID" value="MDT0453663.1"/>
    <property type="molecule type" value="Genomic_DNA"/>
</dbReference>
<proteinExistence type="predicted"/>
<feature type="compositionally biased region" description="Basic and acidic residues" evidence="1">
    <location>
        <begin position="487"/>
        <end position="499"/>
    </location>
</feature>
<keyword evidence="3" id="KW-1185">Reference proteome</keyword>